<dbReference type="GO" id="GO:0005524">
    <property type="term" value="F:ATP binding"/>
    <property type="evidence" value="ECO:0007669"/>
    <property type="project" value="UniProtKB-KW"/>
</dbReference>
<comment type="similarity">
    <text evidence="1">Belongs to the ABC transporter superfamily.</text>
</comment>
<dbReference type="PANTHER" id="PTHR42794">
    <property type="entry name" value="HEMIN IMPORT ATP-BINDING PROTEIN HMUV"/>
    <property type="match status" value="1"/>
</dbReference>
<dbReference type="CDD" id="cd03214">
    <property type="entry name" value="ABC_Iron-Siderophores_B12_Hemin"/>
    <property type="match status" value="1"/>
</dbReference>
<dbReference type="Gene3D" id="3.40.50.300">
    <property type="entry name" value="P-loop containing nucleotide triphosphate hydrolases"/>
    <property type="match status" value="1"/>
</dbReference>
<accession>A0A2P8F9S4</accession>
<dbReference type="FunFam" id="3.40.50.300:FF:000134">
    <property type="entry name" value="Iron-enterobactin ABC transporter ATP-binding protein"/>
    <property type="match status" value="1"/>
</dbReference>
<reference evidence="6 7" key="1">
    <citation type="submission" date="2018-03" db="EMBL/GenBank/DDBJ databases">
        <title>Genomic Encyclopedia of Archaeal and Bacterial Type Strains, Phase II (KMG-II): from individual species to whole genera.</title>
        <authorList>
            <person name="Goeker M."/>
        </authorList>
    </citation>
    <scope>NUCLEOTIDE SEQUENCE [LARGE SCALE GENOMIC DNA]</scope>
    <source>
        <strain evidence="6 7">DSM 100673</strain>
    </source>
</reference>
<dbReference type="PANTHER" id="PTHR42794:SF2">
    <property type="entry name" value="ABC TRANSPORTER ATP-BINDING PROTEIN"/>
    <property type="match status" value="1"/>
</dbReference>
<feature type="domain" description="ABC transporter" evidence="5">
    <location>
        <begin position="6"/>
        <end position="240"/>
    </location>
</feature>
<dbReference type="SUPFAM" id="SSF52540">
    <property type="entry name" value="P-loop containing nucleoside triphosphate hydrolases"/>
    <property type="match status" value="1"/>
</dbReference>
<protein>
    <submittedName>
        <fullName evidence="6">Iron complex transport system ATP-binding protein</fullName>
    </submittedName>
</protein>
<dbReference type="InterPro" id="IPR003593">
    <property type="entry name" value="AAA+_ATPase"/>
</dbReference>
<keyword evidence="4 6" id="KW-0067">ATP-binding</keyword>
<keyword evidence="3" id="KW-0547">Nucleotide-binding</keyword>
<dbReference type="Pfam" id="PF00005">
    <property type="entry name" value="ABC_tran"/>
    <property type="match status" value="1"/>
</dbReference>
<sequence length="260" mass="28569">MSAAELQVKDVSWQAGTDGQPILHPVSFHLKAGRILGIVGPNGAGKSTLLRTLYRYHKPSGGRVLIDGQDIWQMAPREAARTVAAVLQEQSNDFALTVRDVVTLGRLPHRLGFSTPGRRCGEIVEDVLERTDLTRLADRSIGTLSGGERQRAMVARAVAQAPRVIVLDEPTNHLDIHHQLELLELVRQLGMTVVVSLHDLNVASSFCDDILVLQNGHCRAFGPPEEVLTEPLVSGAFHVMAQLETLSRSQSRHFSFQRNS</sequence>
<dbReference type="AlphaFoldDB" id="A0A2P8F9S4"/>
<dbReference type="RefSeq" id="WP_106609191.1">
    <property type="nucleotide sequence ID" value="NZ_PYGJ01000010.1"/>
</dbReference>
<dbReference type="EMBL" id="PYGJ01000010">
    <property type="protein sequence ID" value="PSL18476.1"/>
    <property type="molecule type" value="Genomic_DNA"/>
</dbReference>
<comment type="caution">
    <text evidence="6">The sequence shown here is derived from an EMBL/GenBank/DDBJ whole genome shotgun (WGS) entry which is preliminary data.</text>
</comment>
<name>A0A2P8F9S4_9RHOB</name>
<dbReference type="SMART" id="SM00382">
    <property type="entry name" value="AAA"/>
    <property type="match status" value="1"/>
</dbReference>
<evidence type="ECO:0000256" key="2">
    <source>
        <dbReference type="ARBA" id="ARBA00022448"/>
    </source>
</evidence>
<keyword evidence="2" id="KW-0813">Transport</keyword>
<dbReference type="OrthoDB" id="9805601at2"/>
<evidence type="ECO:0000256" key="4">
    <source>
        <dbReference type="ARBA" id="ARBA00022840"/>
    </source>
</evidence>
<dbReference type="InterPro" id="IPR027417">
    <property type="entry name" value="P-loop_NTPase"/>
</dbReference>
<evidence type="ECO:0000256" key="3">
    <source>
        <dbReference type="ARBA" id="ARBA00022741"/>
    </source>
</evidence>
<evidence type="ECO:0000259" key="5">
    <source>
        <dbReference type="PROSITE" id="PS50893"/>
    </source>
</evidence>
<evidence type="ECO:0000256" key="1">
    <source>
        <dbReference type="ARBA" id="ARBA00005417"/>
    </source>
</evidence>
<proteinExistence type="inferred from homology"/>
<keyword evidence="7" id="KW-1185">Reference proteome</keyword>
<dbReference type="Proteomes" id="UP000240418">
    <property type="component" value="Unassembled WGS sequence"/>
</dbReference>
<evidence type="ECO:0000313" key="7">
    <source>
        <dbReference type="Proteomes" id="UP000240418"/>
    </source>
</evidence>
<dbReference type="PROSITE" id="PS00211">
    <property type="entry name" value="ABC_TRANSPORTER_1"/>
    <property type="match status" value="1"/>
</dbReference>
<dbReference type="GO" id="GO:0016887">
    <property type="term" value="F:ATP hydrolysis activity"/>
    <property type="evidence" value="ECO:0007669"/>
    <property type="project" value="InterPro"/>
</dbReference>
<dbReference type="InterPro" id="IPR017871">
    <property type="entry name" value="ABC_transporter-like_CS"/>
</dbReference>
<dbReference type="InterPro" id="IPR003439">
    <property type="entry name" value="ABC_transporter-like_ATP-bd"/>
</dbReference>
<organism evidence="6 7">
    <name type="scientific">Shimia abyssi</name>
    <dbReference type="NCBI Taxonomy" id="1662395"/>
    <lineage>
        <taxon>Bacteria</taxon>
        <taxon>Pseudomonadati</taxon>
        <taxon>Pseudomonadota</taxon>
        <taxon>Alphaproteobacteria</taxon>
        <taxon>Rhodobacterales</taxon>
        <taxon>Roseobacteraceae</taxon>
    </lineage>
</organism>
<gene>
    <name evidence="6" type="ORF">CLV88_11053</name>
</gene>
<evidence type="ECO:0000313" key="6">
    <source>
        <dbReference type="EMBL" id="PSL18476.1"/>
    </source>
</evidence>
<dbReference type="PROSITE" id="PS50893">
    <property type="entry name" value="ABC_TRANSPORTER_2"/>
    <property type="match status" value="1"/>
</dbReference>